<proteinExistence type="predicted"/>
<dbReference type="AlphaFoldDB" id="A0A4Y2DE40"/>
<organism evidence="1 2">
    <name type="scientific">Araneus ventricosus</name>
    <name type="common">Orbweaver spider</name>
    <name type="synonym">Epeira ventricosa</name>
    <dbReference type="NCBI Taxonomy" id="182803"/>
    <lineage>
        <taxon>Eukaryota</taxon>
        <taxon>Metazoa</taxon>
        <taxon>Ecdysozoa</taxon>
        <taxon>Arthropoda</taxon>
        <taxon>Chelicerata</taxon>
        <taxon>Arachnida</taxon>
        <taxon>Araneae</taxon>
        <taxon>Araneomorphae</taxon>
        <taxon>Entelegynae</taxon>
        <taxon>Araneoidea</taxon>
        <taxon>Araneidae</taxon>
        <taxon>Araneus</taxon>
    </lineage>
</organism>
<keyword evidence="2" id="KW-1185">Reference proteome</keyword>
<name>A0A4Y2DE40_ARAVE</name>
<gene>
    <name evidence="1" type="ORF">AVEN_246557_1</name>
</gene>
<accession>A0A4Y2DE40</accession>
<dbReference type="Proteomes" id="UP000499080">
    <property type="component" value="Unassembled WGS sequence"/>
</dbReference>
<evidence type="ECO:0000313" key="1">
    <source>
        <dbReference type="EMBL" id="GBM14387.1"/>
    </source>
</evidence>
<evidence type="ECO:0000313" key="2">
    <source>
        <dbReference type="Proteomes" id="UP000499080"/>
    </source>
</evidence>
<dbReference type="EMBL" id="BGPR01000343">
    <property type="protein sequence ID" value="GBM14387.1"/>
    <property type="molecule type" value="Genomic_DNA"/>
</dbReference>
<comment type="caution">
    <text evidence="1">The sequence shown here is derived from an EMBL/GenBank/DDBJ whole genome shotgun (WGS) entry which is preliminary data.</text>
</comment>
<reference evidence="1 2" key="1">
    <citation type="journal article" date="2019" name="Sci. Rep.">
        <title>Orb-weaving spider Araneus ventricosus genome elucidates the spidroin gene catalogue.</title>
        <authorList>
            <person name="Kono N."/>
            <person name="Nakamura H."/>
            <person name="Ohtoshi R."/>
            <person name="Moran D.A.P."/>
            <person name="Shinohara A."/>
            <person name="Yoshida Y."/>
            <person name="Fujiwara M."/>
            <person name="Mori M."/>
            <person name="Tomita M."/>
            <person name="Arakawa K."/>
        </authorList>
    </citation>
    <scope>NUCLEOTIDE SEQUENCE [LARGE SCALE GENOMIC DNA]</scope>
</reference>
<sequence length="108" mass="12590">MGAFRRSYCELLKYKAGYNSRGLKHRFHPTKPKKNKRARAIKTSKMRITEKQEQTFLMHPVMTRRRRQCSRSVTVQTALKRCEVTVFELNLAVAECSGLGIAKIKMEE</sequence>
<protein>
    <submittedName>
        <fullName evidence="1">Uncharacterized protein</fullName>
    </submittedName>
</protein>